<gene>
    <name evidence="1" type="ORF">C1631_005870</name>
</gene>
<name>A0A316XEI2_9FLAO</name>
<protein>
    <submittedName>
        <fullName evidence="1">Uncharacterized protein</fullName>
    </submittedName>
</protein>
<evidence type="ECO:0000313" key="1">
    <source>
        <dbReference type="EMBL" id="PWN72127.1"/>
    </source>
</evidence>
<dbReference type="AlphaFoldDB" id="A0A316XEI2"/>
<organism evidence="1 2">
    <name type="scientific">Chryseobacterium phosphatilyticum</name>
    <dbReference type="NCBI Taxonomy" id="475075"/>
    <lineage>
        <taxon>Bacteria</taxon>
        <taxon>Pseudomonadati</taxon>
        <taxon>Bacteroidota</taxon>
        <taxon>Flavobacteriia</taxon>
        <taxon>Flavobacteriales</taxon>
        <taxon>Weeksellaceae</taxon>
        <taxon>Chryseobacterium group</taxon>
        <taxon>Chryseobacterium</taxon>
    </lineage>
</organism>
<dbReference type="Proteomes" id="UP000236594">
    <property type="component" value="Unassembled WGS sequence"/>
</dbReference>
<proteinExistence type="predicted"/>
<keyword evidence="2" id="KW-1185">Reference proteome</keyword>
<reference evidence="1 2" key="1">
    <citation type="submission" date="2018-04" db="EMBL/GenBank/DDBJ databases">
        <title>Draft Genome Sequence of Phosphate-Solubilizing Chryseobacterium sp. ISE14 that is a Biocontrol and Plant Growth-Promoting Rhizobacterium Isolated from Cucumber.</title>
        <authorList>
            <person name="Jeong J.-J."/>
            <person name="Sang M.K."/>
            <person name="Choi I.-G."/>
            <person name="Kim K.D."/>
        </authorList>
    </citation>
    <scope>NUCLEOTIDE SEQUENCE [LARGE SCALE GENOMIC DNA]</scope>
    <source>
        <strain evidence="1 2">ISE14</strain>
    </source>
</reference>
<accession>A0A316XEI2</accession>
<sequence length="76" mass="8954">MNKWAKKHVNIVGNIKMVVMVYLTGFKPEQTHFKELKFKYIYKIFFKKNTLIFLPASSQKVTKRQLKTDGAVLFSI</sequence>
<dbReference type="EMBL" id="PPED02000001">
    <property type="protein sequence ID" value="PWN72127.1"/>
    <property type="molecule type" value="Genomic_DNA"/>
</dbReference>
<evidence type="ECO:0000313" key="2">
    <source>
        <dbReference type="Proteomes" id="UP000236594"/>
    </source>
</evidence>
<comment type="caution">
    <text evidence="1">The sequence shown here is derived from an EMBL/GenBank/DDBJ whole genome shotgun (WGS) entry which is preliminary data.</text>
</comment>